<evidence type="ECO:0000313" key="3">
    <source>
        <dbReference type="Proteomes" id="UP000004994"/>
    </source>
</evidence>
<proteinExistence type="predicted"/>
<dbReference type="AlphaFoldDB" id="A0A3Q7JUW5"/>
<dbReference type="PaxDb" id="4081-Solyc12g035960.1.1"/>
<keyword evidence="3" id="KW-1185">Reference proteome</keyword>
<feature type="domain" description="Ycf2 N-terminal" evidence="1">
    <location>
        <begin position="2"/>
        <end position="37"/>
    </location>
</feature>
<dbReference type="InterPro" id="IPR056777">
    <property type="entry name" value="Ycf2_N"/>
</dbReference>
<accession>A0A3Q7JUW5</accession>
<name>A0A3Q7JUW5_SOLLC</name>
<evidence type="ECO:0000259" key="1">
    <source>
        <dbReference type="Pfam" id="PF05695"/>
    </source>
</evidence>
<sequence length="50" mass="6000">MEKARINNSNCMYGQFLNILFIRNKIISLFVKKTCFLGERYYFTNQVTDI</sequence>
<dbReference type="Gramene" id="Solyc12g035960.1.1">
    <property type="protein sequence ID" value="Solyc12g035960.1.1.1"/>
    <property type="gene ID" value="Solyc12g035960.1"/>
</dbReference>
<reference evidence="2" key="1">
    <citation type="journal article" date="2012" name="Nature">
        <title>The tomato genome sequence provides insights into fleshy fruit evolution.</title>
        <authorList>
            <consortium name="Tomato Genome Consortium"/>
        </authorList>
    </citation>
    <scope>NUCLEOTIDE SEQUENCE [LARGE SCALE GENOMIC DNA]</scope>
    <source>
        <strain evidence="2">cv. Heinz 1706</strain>
    </source>
</reference>
<dbReference type="EnsemblPlants" id="Solyc12g035960.1.1">
    <property type="protein sequence ID" value="Solyc12g035960.1.1.1"/>
    <property type="gene ID" value="Solyc12g035960.1"/>
</dbReference>
<organism evidence="2">
    <name type="scientific">Solanum lycopersicum</name>
    <name type="common">Tomato</name>
    <name type="synonym">Lycopersicon esculentum</name>
    <dbReference type="NCBI Taxonomy" id="4081"/>
    <lineage>
        <taxon>Eukaryota</taxon>
        <taxon>Viridiplantae</taxon>
        <taxon>Streptophyta</taxon>
        <taxon>Embryophyta</taxon>
        <taxon>Tracheophyta</taxon>
        <taxon>Spermatophyta</taxon>
        <taxon>Magnoliopsida</taxon>
        <taxon>eudicotyledons</taxon>
        <taxon>Gunneridae</taxon>
        <taxon>Pentapetalae</taxon>
        <taxon>asterids</taxon>
        <taxon>lamiids</taxon>
        <taxon>Solanales</taxon>
        <taxon>Solanaceae</taxon>
        <taxon>Solanoideae</taxon>
        <taxon>Solaneae</taxon>
        <taxon>Solanum</taxon>
        <taxon>Solanum subgen. Lycopersicon</taxon>
    </lineage>
</organism>
<dbReference type="Pfam" id="PF05695">
    <property type="entry name" value="Ycf2"/>
    <property type="match status" value="1"/>
</dbReference>
<dbReference type="Proteomes" id="UP000004994">
    <property type="component" value="Chromosome 12"/>
</dbReference>
<dbReference type="InParanoid" id="A0A3Q7JUW5"/>
<protein>
    <recommendedName>
        <fullName evidence="1">Ycf2 N-terminal domain-containing protein</fullName>
    </recommendedName>
</protein>
<evidence type="ECO:0000313" key="2">
    <source>
        <dbReference type="EnsemblPlants" id="Solyc12g035960.1.1.1"/>
    </source>
</evidence>
<reference evidence="2" key="2">
    <citation type="submission" date="2019-01" db="UniProtKB">
        <authorList>
            <consortium name="EnsemblPlants"/>
        </authorList>
    </citation>
    <scope>IDENTIFICATION</scope>
    <source>
        <strain evidence="2">cv. Heinz 1706</strain>
    </source>
</reference>